<reference evidence="1 2" key="1">
    <citation type="journal article" date="2023" name="Microbiol. Resour. Announc.">
        <title>Complete Genome Sequence of Imperialibacter roseus strain P4T.</title>
        <authorList>
            <person name="Tizabi D.R."/>
            <person name="Bachvaroff T."/>
            <person name="Hill R.T."/>
        </authorList>
    </citation>
    <scope>NUCLEOTIDE SEQUENCE [LARGE SCALE GENOMIC DNA]</scope>
    <source>
        <strain evidence="1 2">P4T</strain>
    </source>
</reference>
<proteinExistence type="predicted"/>
<evidence type="ECO:0000313" key="2">
    <source>
        <dbReference type="Proteomes" id="UP001302349"/>
    </source>
</evidence>
<accession>A0ABZ0IUA8</accession>
<dbReference type="Proteomes" id="UP001302349">
    <property type="component" value="Chromosome"/>
</dbReference>
<dbReference type="EMBL" id="CP136051">
    <property type="protein sequence ID" value="WOK07281.1"/>
    <property type="molecule type" value="Genomic_DNA"/>
</dbReference>
<keyword evidence="2" id="KW-1185">Reference proteome</keyword>
<evidence type="ECO:0000313" key="1">
    <source>
        <dbReference type="EMBL" id="WOK07281.1"/>
    </source>
</evidence>
<dbReference type="RefSeq" id="WP_317489966.1">
    <property type="nucleotide sequence ID" value="NZ_CP136051.1"/>
</dbReference>
<organism evidence="1 2">
    <name type="scientific">Imperialibacter roseus</name>
    <dbReference type="NCBI Taxonomy" id="1324217"/>
    <lineage>
        <taxon>Bacteria</taxon>
        <taxon>Pseudomonadati</taxon>
        <taxon>Bacteroidota</taxon>
        <taxon>Cytophagia</taxon>
        <taxon>Cytophagales</taxon>
        <taxon>Flammeovirgaceae</taxon>
        <taxon>Imperialibacter</taxon>
    </lineage>
</organism>
<gene>
    <name evidence="1" type="ORF">RT717_01420</name>
</gene>
<protein>
    <submittedName>
        <fullName evidence="1">Uncharacterized protein</fullName>
    </submittedName>
</protein>
<name>A0ABZ0IUA8_9BACT</name>
<sequence>MNPILSISFSFLFLMQAMGPTMDLCCELPKLPYLFDHYEEHKEFDGDSFWQFLAEDYLNDKGDTQGHHDESDHDDLPFHGQHQCCHGYTFIAQLSNHIETDILHFSTQTRATLYSFSLCSEYSESPFQPPKA</sequence>